<proteinExistence type="predicted"/>
<evidence type="ECO:0000313" key="9">
    <source>
        <dbReference type="Proteomes" id="UP000653454"/>
    </source>
</evidence>
<dbReference type="Gene3D" id="3.40.50.720">
    <property type="entry name" value="NAD(P)-binding Rossmann-like Domain"/>
    <property type="match status" value="1"/>
</dbReference>
<evidence type="ECO:0000256" key="5">
    <source>
        <dbReference type="ARBA" id="ARBA00023027"/>
    </source>
</evidence>
<keyword evidence="4" id="KW-0560">Oxidoreductase</keyword>
<sequence length="407" mass="43039">MASLVVGAARVAQGLMRARGGTVRVPCGARGVENFVSSPTLTQLDQYCERVCHVPRVPPQKVTVIGAGSPVGRIACLFLKQQPLIKVLSMFDYDEENNVIGEAQDIAHIDTSTRVEAYQGIGTLMDAVCDADVVVIMGGPGGGPGMACERQLFLQNMAHVHAATRAAAERAPHAVLAVQTPPLDCNFALVMHTLKLLKKYDARRVLGVNAISAMRANQLLASITGSEPGAGAVPVVGGGCRCTRVPVFASKAAGIPRKQLEHMSELVRGADDIICRVKGRREEACLSTGFATARFVTNIVQGLFSRPTTIDSALVEQASPESCYGLAVCATPVTVGAAGVQQYMVPALSEAEKALLESSKCDLKDLLSLGRCHATGEPYRPPHCRYQPTSLAMAGLCPDCLRAHAVV</sequence>
<evidence type="ECO:0000256" key="1">
    <source>
        <dbReference type="ARBA" id="ARBA00012995"/>
    </source>
</evidence>
<dbReference type="EC" id="1.1.1.37" evidence="1"/>
<dbReference type="Pfam" id="PF02866">
    <property type="entry name" value="Ldh_1_C"/>
    <property type="match status" value="1"/>
</dbReference>
<dbReference type="PANTHER" id="PTHR11540">
    <property type="entry name" value="MALATE AND LACTATE DEHYDROGENASE"/>
    <property type="match status" value="1"/>
</dbReference>
<dbReference type="Pfam" id="PF00056">
    <property type="entry name" value="Ldh_1_N"/>
    <property type="match status" value="1"/>
</dbReference>
<dbReference type="EMBL" id="CAJHNJ030000015">
    <property type="protein sequence ID" value="CAG9113724.1"/>
    <property type="molecule type" value="Genomic_DNA"/>
</dbReference>
<dbReference type="InterPro" id="IPR022383">
    <property type="entry name" value="Lactate/malate_DH_C"/>
</dbReference>
<feature type="domain" description="Lactate/malate dehydrogenase N-terminal" evidence="6">
    <location>
        <begin position="61"/>
        <end position="206"/>
    </location>
</feature>
<dbReference type="InterPro" id="IPR001236">
    <property type="entry name" value="Lactate/malate_DH_N"/>
</dbReference>
<protein>
    <recommendedName>
        <fullName evidence="2">Malate dehydrogenase, mitochondrial</fullName>
        <ecNumber evidence="1">1.1.1.37</ecNumber>
    </recommendedName>
</protein>
<dbReference type="InterPro" id="IPR036291">
    <property type="entry name" value="NAD(P)-bd_dom_sf"/>
</dbReference>
<dbReference type="SUPFAM" id="SSF56327">
    <property type="entry name" value="LDH C-terminal domain-like"/>
    <property type="match status" value="1"/>
</dbReference>
<dbReference type="AlphaFoldDB" id="A0A8S4EE83"/>
<dbReference type="SUPFAM" id="SSF51735">
    <property type="entry name" value="NAD(P)-binding Rossmann-fold domains"/>
    <property type="match status" value="1"/>
</dbReference>
<keyword evidence="3" id="KW-0816">Tricarboxylic acid cycle</keyword>
<keyword evidence="9" id="KW-1185">Reference proteome</keyword>
<dbReference type="GO" id="GO:0005739">
    <property type="term" value="C:mitochondrion"/>
    <property type="evidence" value="ECO:0007669"/>
    <property type="project" value="TreeGrafter"/>
</dbReference>
<evidence type="ECO:0000259" key="6">
    <source>
        <dbReference type="Pfam" id="PF00056"/>
    </source>
</evidence>
<organism evidence="8 9">
    <name type="scientific">Plutella xylostella</name>
    <name type="common">Diamondback moth</name>
    <name type="synonym">Plutella maculipennis</name>
    <dbReference type="NCBI Taxonomy" id="51655"/>
    <lineage>
        <taxon>Eukaryota</taxon>
        <taxon>Metazoa</taxon>
        <taxon>Ecdysozoa</taxon>
        <taxon>Arthropoda</taxon>
        <taxon>Hexapoda</taxon>
        <taxon>Insecta</taxon>
        <taxon>Pterygota</taxon>
        <taxon>Neoptera</taxon>
        <taxon>Endopterygota</taxon>
        <taxon>Lepidoptera</taxon>
        <taxon>Glossata</taxon>
        <taxon>Ditrysia</taxon>
        <taxon>Yponomeutoidea</taxon>
        <taxon>Plutellidae</taxon>
        <taxon>Plutella</taxon>
    </lineage>
</organism>
<reference evidence="8" key="1">
    <citation type="submission" date="2020-11" db="EMBL/GenBank/DDBJ databases">
        <authorList>
            <person name="Whiteford S."/>
        </authorList>
    </citation>
    <scope>NUCLEOTIDE SEQUENCE</scope>
</reference>
<accession>A0A8S4EE83</accession>
<dbReference type="PANTHER" id="PTHR11540:SF16">
    <property type="entry name" value="MALATE DEHYDROGENASE, MITOCHONDRIAL"/>
    <property type="match status" value="1"/>
</dbReference>
<evidence type="ECO:0000259" key="7">
    <source>
        <dbReference type="Pfam" id="PF02866"/>
    </source>
</evidence>
<dbReference type="Proteomes" id="UP000653454">
    <property type="component" value="Unassembled WGS sequence"/>
</dbReference>
<dbReference type="Gene3D" id="3.90.110.10">
    <property type="entry name" value="Lactate dehydrogenase/glycoside hydrolase, family 4, C-terminal"/>
    <property type="match status" value="1"/>
</dbReference>
<dbReference type="GO" id="GO:0030060">
    <property type="term" value="F:L-malate dehydrogenase (NAD+) activity"/>
    <property type="evidence" value="ECO:0007669"/>
    <property type="project" value="UniProtKB-EC"/>
</dbReference>
<dbReference type="InterPro" id="IPR015955">
    <property type="entry name" value="Lactate_DH/Glyco_Ohase_4_C"/>
</dbReference>
<feature type="domain" description="Lactate/malate dehydrogenase C-terminal" evidence="7">
    <location>
        <begin position="214"/>
        <end position="367"/>
    </location>
</feature>
<evidence type="ECO:0000313" key="8">
    <source>
        <dbReference type="EMBL" id="CAG9113724.1"/>
    </source>
</evidence>
<gene>
    <name evidence="8" type="ORF">PLXY2_LOCUS5268</name>
</gene>
<dbReference type="GO" id="GO:0006099">
    <property type="term" value="P:tricarboxylic acid cycle"/>
    <property type="evidence" value="ECO:0007669"/>
    <property type="project" value="UniProtKB-KW"/>
</dbReference>
<comment type="caution">
    <text evidence="8">The sequence shown here is derived from an EMBL/GenBank/DDBJ whole genome shotgun (WGS) entry which is preliminary data.</text>
</comment>
<evidence type="ECO:0000256" key="2">
    <source>
        <dbReference type="ARBA" id="ARBA00016075"/>
    </source>
</evidence>
<name>A0A8S4EE83_PLUXY</name>
<evidence type="ECO:0000256" key="3">
    <source>
        <dbReference type="ARBA" id="ARBA00022532"/>
    </source>
</evidence>
<evidence type="ECO:0000256" key="4">
    <source>
        <dbReference type="ARBA" id="ARBA00023002"/>
    </source>
</evidence>
<keyword evidence="5" id="KW-0520">NAD</keyword>